<comment type="similarity">
    <text evidence="1">Belongs to the UPF0237 family.</text>
</comment>
<dbReference type="PANTHER" id="PTHR34875">
    <property type="entry name" value="UPF0237 PROTEIN MJ1558"/>
    <property type="match status" value="1"/>
</dbReference>
<sequence length="89" mass="9905">MKAVITVVGKDKVGILAKVSQVCAQYDANIIDVNQTVMDDMFCMVMLAVIDKLKTDLDQFRGVLETLAAENGLQIHVMHQDVFTTMHHV</sequence>
<dbReference type="PROSITE" id="PS51671">
    <property type="entry name" value="ACT"/>
    <property type="match status" value="1"/>
</dbReference>
<accession>A0A9D1IR09</accession>
<dbReference type="HAMAP" id="MF_01054">
    <property type="entry name" value="UPF0237"/>
    <property type="match status" value="1"/>
</dbReference>
<name>A0A9D1IR09_9FIRM</name>
<evidence type="ECO:0000313" key="3">
    <source>
        <dbReference type="EMBL" id="HIU41963.1"/>
    </source>
</evidence>
<reference evidence="3" key="1">
    <citation type="submission" date="2020-10" db="EMBL/GenBank/DDBJ databases">
        <authorList>
            <person name="Gilroy R."/>
        </authorList>
    </citation>
    <scope>NUCLEOTIDE SEQUENCE</scope>
    <source>
        <strain evidence="3">4509</strain>
    </source>
</reference>
<comment type="caution">
    <text evidence="3">The sequence shown here is derived from an EMBL/GenBank/DDBJ whole genome shotgun (WGS) entry which is preliminary data.</text>
</comment>
<dbReference type="InterPro" id="IPR022986">
    <property type="entry name" value="UPF0237_ACT"/>
</dbReference>
<proteinExistence type="inferred from homology"/>
<dbReference type="EMBL" id="DVMX01000103">
    <property type="protein sequence ID" value="HIU41963.1"/>
    <property type="molecule type" value="Genomic_DNA"/>
</dbReference>
<dbReference type="InterPro" id="IPR045865">
    <property type="entry name" value="ACT-like_dom_sf"/>
</dbReference>
<dbReference type="Pfam" id="PF13740">
    <property type="entry name" value="ACT_6"/>
    <property type="match status" value="1"/>
</dbReference>
<dbReference type="InterPro" id="IPR050990">
    <property type="entry name" value="UPF0237/GcvR_regulator"/>
</dbReference>
<reference evidence="3" key="2">
    <citation type="journal article" date="2021" name="PeerJ">
        <title>Extensive microbial diversity within the chicken gut microbiome revealed by metagenomics and culture.</title>
        <authorList>
            <person name="Gilroy R."/>
            <person name="Ravi A."/>
            <person name="Getino M."/>
            <person name="Pursley I."/>
            <person name="Horton D.L."/>
            <person name="Alikhan N.F."/>
            <person name="Baker D."/>
            <person name="Gharbi K."/>
            <person name="Hall N."/>
            <person name="Watson M."/>
            <person name="Adriaenssens E.M."/>
            <person name="Foster-Nyarko E."/>
            <person name="Jarju S."/>
            <person name="Secka A."/>
            <person name="Antonio M."/>
            <person name="Oren A."/>
            <person name="Chaudhuri R.R."/>
            <person name="La Ragione R."/>
            <person name="Hildebrand F."/>
            <person name="Pallen M.J."/>
        </authorList>
    </citation>
    <scope>NUCLEOTIDE SEQUENCE</scope>
    <source>
        <strain evidence="3">4509</strain>
    </source>
</reference>
<feature type="domain" description="ACT" evidence="2">
    <location>
        <begin position="4"/>
        <end position="78"/>
    </location>
</feature>
<evidence type="ECO:0000259" key="2">
    <source>
        <dbReference type="PROSITE" id="PS51671"/>
    </source>
</evidence>
<evidence type="ECO:0000256" key="1">
    <source>
        <dbReference type="HAMAP-Rule" id="MF_01054"/>
    </source>
</evidence>
<gene>
    <name evidence="3" type="ORF">IAD19_05360</name>
</gene>
<organism evidence="3 4">
    <name type="scientific">Candidatus Egerieicola faecale</name>
    <dbReference type="NCBI Taxonomy" id="2840774"/>
    <lineage>
        <taxon>Bacteria</taxon>
        <taxon>Bacillati</taxon>
        <taxon>Bacillota</taxon>
        <taxon>Clostridia</taxon>
        <taxon>Eubacteriales</taxon>
        <taxon>Oscillospiraceae</taxon>
        <taxon>Oscillospiraceae incertae sedis</taxon>
        <taxon>Candidatus Egerieicola</taxon>
    </lineage>
</organism>
<dbReference type="PANTHER" id="PTHR34875:SF6">
    <property type="entry name" value="UPF0237 PROTEIN MJ1558"/>
    <property type="match status" value="1"/>
</dbReference>
<dbReference type="AlphaFoldDB" id="A0A9D1IR09"/>
<dbReference type="NCBIfam" id="NF001220">
    <property type="entry name" value="PRK00194.1"/>
    <property type="match status" value="1"/>
</dbReference>
<dbReference type="CDD" id="cd04872">
    <property type="entry name" value="ACT_1ZPV"/>
    <property type="match status" value="1"/>
</dbReference>
<protein>
    <recommendedName>
        <fullName evidence="1">UPF0237 protein IAD19_05360</fullName>
    </recommendedName>
</protein>
<dbReference type="Proteomes" id="UP000824082">
    <property type="component" value="Unassembled WGS sequence"/>
</dbReference>
<dbReference type="SUPFAM" id="SSF55021">
    <property type="entry name" value="ACT-like"/>
    <property type="match status" value="1"/>
</dbReference>
<dbReference type="Gene3D" id="3.30.70.260">
    <property type="match status" value="1"/>
</dbReference>
<dbReference type="InterPro" id="IPR002912">
    <property type="entry name" value="ACT_dom"/>
</dbReference>
<evidence type="ECO:0000313" key="4">
    <source>
        <dbReference type="Proteomes" id="UP000824082"/>
    </source>
</evidence>